<keyword evidence="1" id="KW-0812">Transmembrane</keyword>
<dbReference type="Ensembl" id="ENSCSAVT00000002342.1">
    <property type="protein sequence ID" value="ENSCSAVP00000002304.1"/>
    <property type="gene ID" value="ENSCSAVG00000001348.1"/>
</dbReference>
<feature type="transmembrane region" description="Helical" evidence="1">
    <location>
        <begin position="298"/>
        <end position="321"/>
    </location>
</feature>
<accession>H2YAF6</accession>
<dbReference type="HOGENOM" id="CLU_035676_1_1_1"/>
<dbReference type="Gene3D" id="1.20.1250.20">
    <property type="entry name" value="MFS general substrate transporter like domains"/>
    <property type="match status" value="2"/>
</dbReference>
<evidence type="ECO:0008006" key="4">
    <source>
        <dbReference type="Google" id="ProtNLM"/>
    </source>
</evidence>
<feature type="transmembrane region" description="Helical" evidence="1">
    <location>
        <begin position="94"/>
        <end position="113"/>
    </location>
</feature>
<feature type="transmembrane region" description="Helical" evidence="1">
    <location>
        <begin position="434"/>
        <end position="455"/>
    </location>
</feature>
<feature type="transmembrane region" description="Helical" evidence="1">
    <location>
        <begin position="181"/>
        <end position="201"/>
    </location>
</feature>
<keyword evidence="3" id="KW-1185">Reference proteome</keyword>
<dbReference type="PANTHER" id="PTHR20765:SF1">
    <property type="entry name" value="EQUILIBRATIVE NUCLEOBASE TRANSPORTER 1"/>
    <property type="match status" value="1"/>
</dbReference>
<reference evidence="2" key="3">
    <citation type="submission" date="2025-09" db="UniProtKB">
        <authorList>
            <consortium name="Ensembl"/>
        </authorList>
    </citation>
    <scope>IDENTIFICATION</scope>
</reference>
<dbReference type="InterPro" id="IPR027197">
    <property type="entry name" value="SLC43A3"/>
</dbReference>
<dbReference type="InterPro" id="IPR036259">
    <property type="entry name" value="MFS_trans_sf"/>
</dbReference>
<feature type="transmembrane region" description="Helical" evidence="1">
    <location>
        <begin position="406"/>
        <end position="428"/>
    </location>
</feature>
<dbReference type="FunCoup" id="H2YAF6">
    <property type="interactions" value="1"/>
</dbReference>
<evidence type="ECO:0000256" key="1">
    <source>
        <dbReference type="SAM" id="Phobius"/>
    </source>
</evidence>
<dbReference type="Proteomes" id="UP000007875">
    <property type="component" value="Unassembled WGS sequence"/>
</dbReference>
<name>H2YAF6_CIOSA</name>
<dbReference type="AlphaFoldDB" id="H2YAF6"/>
<reference evidence="3" key="1">
    <citation type="submission" date="2003-08" db="EMBL/GenBank/DDBJ databases">
        <authorList>
            <person name="Birren B."/>
            <person name="Nusbaum C."/>
            <person name="Abebe A."/>
            <person name="Abouelleil A."/>
            <person name="Adekoya E."/>
            <person name="Ait-zahra M."/>
            <person name="Allen N."/>
            <person name="Allen T."/>
            <person name="An P."/>
            <person name="Anderson M."/>
            <person name="Anderson S."/>
            <person name="Arachchi H."/>
            <person name="Armbruster J."/>
            <person name="Bachantsang P."/>
            <person name="Baldwin J."/>
            <person name="Barry A."/>
            <person name="Bayul T."/>
            <person name="Blitshsteyn B."/>
            <person name="Bloom T."/>
            <person name="Blye J."/>
            <person name="Boguslavskiy L."/>
            <person name="Borowsky M."/>
            <person name="Boukhgalter B."/>
            <person name="Brunache A."/>
            <person name="Butler J."/>
            <person name="Calixte N."/>
            <person name="Calvo S."/>
            <person name="Camarata J."/>
            <person name="Campo K."/>
            <person name="Chang J."/>
            <person name="Cheshatsang Y."/>
            <person name="Citroen M."/>
            <person name="Collymore A."/>
            <person name="Considine T."/>
            <person name="Cook A."/>
            <person name="Cooke P."/>
            <person name="Corum B."/>
            <person name="Cuomo C."/>
            <person name="David R."/>
            <person name="Dawoe T."/>
            <person name="Degray S."/>
            <person name="Dodge S."/>
            <person name="Dooley K."/>
            <person name="Dorje P."/>
            <person name="Dorjee K."/>
            <person name="Dorris L."/>
            <person name="Duffey N."/>
            <person name="Dupes A."/>
            <person name="Elkins T."/>
            <person name="Engels R."/>
            <person name="Erickson J."/>
            <person name="Farina A."/>
            <person name="Faro S."/>
            <person name="Ferreira P."/>
            <person name="Fischer H."/>
            <person name="Fitzgerald M."/>
            <person name="Foley K."/>
            <person name="Gage D."/>
            <person name="Galagan J."/>
            <person name="Gearin G."/>
            <person name="Gnerre S."/>
            <person name="Gnirke A."/>
            <person name="Goyette A."/>
            <person name="Graham J."/>
            <person name="Grandbois E."/>
            <person name="Gyaltsen K."/>
            <person name="Hafez N."/>
            <person name="Hagopian D."/>
            <person name="Hagos B."/>
            <person name="Hall J."/>
            <person name="Hatcher B."/>
            <person name="Heller A."/>
            <person name="Higgins H."/>
            <person name="Honan T."/>
            <person name="Horn A."/>
            <person name="Houde N."/>
            <person name="Hughes L."/>
            <person name="Hulme W."/>
            <person name="Husby E."/>
            <person name="Iliev I."/>
            <person name="Jaffe D."/>
            <person name="Jones C."/>
            <person name="Kamal M."/>
            <person name="Kamat A."/>
            <person name="Kamvysselis M."/>
            <person name="Karlsson E."/>
            <person name="Kells C."/>
            <person name="Kieu A."/>
            <person name="Kisner P."/>
            <person name="Kodira C."/>
            <person name="Kulbokas E."/>
            <person name="Labutti K."/>
            <person name="Lama D."/>
            <person name="Landers T."/>
            <person name="Leger J."/>
            <person name="Levine S."/>
            <person name="Lewis D."/>
            <person name="Lewis T."/>
            <person name="Lindblad-toh K."/>
            <person name="Liu X."/>
            <person name="Lokyitsang T."/>
            <person name="Lokyitsang Y."/>
            <person name="Lucien O."/>
            <person name="Lui A."/>
            <person name="Ma L.J."/>
            <person name="Mabbitt R."/>
            <person name="Macdonald J."/>
            <person name="Maclean C."/>
            <person name="Major J."/>
            <person name="Manning J."/>
            <person name="Marabella R."/>
            <person name="Maru K."/>
            <person name="Matthews C."/>
            <person name="Mauceli E."/>
            <person name="Mccarthy M."/>
            <person name="Mcdonough S."/>
            <person name="Mcghee T."/>
            <person name="Meldrim J."/>
            <person name="Meneus L."/>
            <person name="Mesirov J."/>
            <person name="Mihalev A."/>
            <person name="Mihova T."/>
            <person name="Mikkelsen T."/>
            <person name="Mlenga V."/>
            <person name="Moru K."/>
            <person name="Mozes J."/>
            <person name="Mulrain L."/>
            <person name="Munson G."/>
            <person name="Naylor J."/>
            <person name="Newes C."/>
            <person name="Nguyen C."/>
            <person name="Nguyen N."/>
            <person name="Nguyen T."/>
            <person name="Nicol R."/>
            <person name="Nielsen C."/>
            <person name="Nizzari M."/>
            <person name="Norbu C."/>
            <person name="Norbu N."/>
            <person name="O'donnell P."/>
            <person name="Okoawo O."/>
            <person name="O'leary S."/>
            <person name="Omotosho B."/>
            <person name="O'neill K."/>
            <person name="Osman S."/>
            <person name="Parker S."/>
            <person name="Perrin D."/>
            <person name="Phunkhang P."/>
            <person name="Piqani B."/>
            <person name="Purcell S."/>
            <person name="Rachupka T."/>
            <person name="Ramasamy U."/>
            <person name="Rameau R."/>
            <person name="Ray V."/>
            <person name="Raymond C."/>
            <person name="Retta R."/>
            <person name="Richardson S."/>
            <person name="Rise C."/>
            <person name="Rodriguez J."/>
            <person name="Rogers J."/>
            <person name="Rogov P."/>
            <person name="Rutman M."/>
            <person name="Schupbach R."/>
            <person name="Seaman C."/>
            <person name="Settipalli S."/>
            <person name="Sharpe T."/>
            <person name="Sheridan J."/>
            <person name="Sherpa N."/>
            <person name="Shi J."/>
            <person name="Smirnov S."/>
            <person name="Smith C."/>
            <person name="Sougnez C."/>
            <person name="Spencer B."/>
            <person name="Stalker J."/>
            <person name="Stange-thomann N."/>
            <person name="Stavropoulos S."/>
            <person name="Stetson K."/>
            <person name="Stone C."/>
            <person name="Stone S."/>
            <person name="Stubbs M."/>
            <person name="Talamas J."/>
            <person name="Tchuinga P."/>
            <person name="Tenzing P."/>
            <person name="Tesfaye S."/>
            <person name="Theodore J."/>
            <person name="Thoulutsang Y."/>
            <person name="Topham K."/>
            <person name="Towey S."/>
            <person name="Tsamla T."/>
            <person name="Tsomo N."/>
            <person name="Vallee D."/>
            <person name="Vassiliev H."/>
            <person name="Venkataraman V."/>
            <person name="Vinson J."/>
            <person name="Vo A."/>
            <person name="Wade C."/>
            <person name="Wang S."/>
            <person name="Wangchuk T."/>
            <person name="Wangdi T."/>
            <person name="Whittaker C."/>
            <person name="Wilkinson J."/>
            <person name="Wu Y."/>
            <person name="Wyman D."/>
            <person name="Yadav S."/>
            <person name="Yang S."/>
            <person name="Yang X."/>
            <person name="Yeager S."/>
            <person name="Yee E."/>
            <person name="Young G."/>
            <person name="Zainoun J."/>
            <person name="Zembeck L."/>
            <person name="Zimmer A."/>
            <person name="Zody M."/>
            <person name="Lander E."/>
        </authorList>
    </citation>
    <scope>NUCLEOTIDE SEQUENCE [LARGE SCALE GENOMIC DNA]</scope>
</reference>
<dbReference type="GO" id="GO:0022857">
    <property type="term" value="F:transmembrane transporter activity"/>
    <property type="evidence" value="ECO:0007669"/>
    <property type="project" value="InterPro"/>
</dbReference>
<feature type="transmembrane region" description="Helical" evidence="1">
    <location>
        <begin position="67"/>
        <end position="87"/>
    </location>
</feature>
<protein>
    <recommendedName>
        <fullName evidence="4">Major facilitator superfamily (MFS) profile domain-containing protein</fullName>
    </recommendedName>
</protein>
<evidence type="ECO:0000313" key="2">
    <source>
        <dbReference type="Ensembl" id="ENSCSAVP00000002304.1"/>
    </source>
</evidence>
<reference evidence="2" key="2">
    <citation type="submission" date="2025-08" db="UniProtKB">
        <authorList>
            <consortium name="Ensembl"/>
        </authorList>
    </citation>
    <scope>IDENTIFICATION</scope>
</reference>
<feature type="transmembrane region" description="Helical" evidence="1">
    <location>
        <begin position="253"/>
        <end position="271"/>
    </location>
</feature>
<proteinExistence type="predicted"/>
<dbReference type="GeneTree" id="ENSGT00940000157622"/>
<sequence>MTFVTALLETLCFSGIIYGWGSMSYILKDQGYFSSKCNKPENLHVAQSTTGSTDESTCKVQEVTLNLVFTISSVISSALIIISGYILDKFGTRMVRLSNVVLYVTGWLVMALTTWKQSWTVFISMILISISGFSVVVSNIPVANFFPVHRALVIAVINGAFDSSAMIFALIKIAYDHGVNFYSILFFMAGCGAIMVVRFLFLMPKMNIPYNVPEDFQYGLQCCIKNEIEVSPDVTEVSRLLPGEANTPDLKSCILNVSFILNILHVGILQLRNQFFYGTVDSWLNQFHDTTSPSETSYYLNAFGIFQLCGILVSPLGGLITDFCIQRFSLNSTEQVATRRAVATYIGISSVLATLFSIVVLIPVLPLQYLSFFLQVTFRSSLYGGNASFLLTLFPGKHFGKLYGITILFACIIAILQYPLFVIVTRIFDQNFTVINIVLLAASAITIVHPIILFVRPLSTKRATEE</sequence>
<dbReference type="Pfam" id="PF07690">
    <property type="entry name" value="MFS_1"/>
    <property type="match status" value="1"/>
</dbReference>
<dbReference type="STRING" id="51511.ENSCSAVP00000002304"/>
<dbReference type="SUPFAM" id="SSF103473">
    <property type="entry name" value="MFS general substrate transporter"/>
    <property type="match status" value="1"/>
</dbReference>
<feature type="transmembrane region" description="Helical" evidence="1">
    <location>
        <begin position="119"/>
        <end position="140"/>
    </location>
</feature>
<dbReference type="InParanoid" id="H2YAF6"/>
<dbReference type="eggNOG" id="ENOG502QRYG">
    <property type="taxonomic scope" value="Eukaryota"/>
</dbReference>
<organism evidence="2 3">
    <name type="scientific">Ciona savignyi</name>
    <name type="common">Pacific transparent sea squirt</name>
    <dbReference type="NCBI Taxonomy" id="51511"/>
    <lineage>
        <taxon>Eukaryota</taxon>
        <taxon>Metazoa</taxon>
        <taxon>Chordata</taxon>
        <taxon>Tunicata</taxon>
        <taxon>Ascidiacea</taxon>
        <taxon>Phlebobranchia</taxon>
        <taxon>Cionidae</taxon>
        <taxon>Ciona</taxon>
    </lineage>
</organism>
<feature type="transmembrane region" description="Helical" evidence="1">
    <location>
        <begin position="152"/>
        <end position="175"/>
    </location>
</feature>
<dbReference type="PANTHER" id="PTHR20765">
    <property type="entry name" value="SOLUTE CARRIER FAMILY 43 MEMBER 3-RELATED"/>
    <property type="match status" value="1"/>
</dbReference>
<feature type="transmembrane region" description="Helical" evidence="1">
    <location>
        <begin position="342"/>
        <end position="366"/>
    </location>
</feature>
<keyword evidence="1" id="KW-0472">Membrane</keyword>
<dbReference type="InterPro" id="IPR011701">
    <property type="entry name" value="MFS"/>
</dbReference>
<keyword evidence="1" id="KW-1133">Transmembrane helix</keyword>
<dbReference type="OMA" id="GCFIMGQ"/>
<evidence type="ECO:0000313" key="3">
    <source>
        <dbReference type="Proteomes" id="UP000007875"/>
    </source>
</evidence>